<dbReference type="Proteomes" id="UP001176961">
    <property type="component" value="Unassembled WGS sequence"/>
</dbReference>
<dbReference type="GO" id="GO:0016491">
    <property type="term" value="F:oxidoreductase activity"/>
    <property type="evidence" value="ECO:0007669"/>
    <property type="project" value="InterPro"/>
</dbReference>
<dbReference type="PANTHER" id="PTHR43734:SF4">
    <property type="entry name" value="AMINE OXIDASE DOMAIN-CONTAINING PROTEIN"/>
    <property type="match status" value="1"/>
</dbReference>
<protein>
    <recommendedName>
        <fullName evidence="1">Amine oxidase domain-containing protein</fullName>
    </recommendedName>
</protein>
<dbReference type="Pfam" id="PF01593">
    <property type="entry name" value="Amino_oxidase"/>
    <property type="match status" value="1"/>
</dbReference>
<dbReference type="Gene3D" id="3.50.50.60">
    <property type="entry name" value="FAD/NAD(P)-binding domain"/>
    <property type="match status" value="1"/>
</dbReference>
<dbReference type="InterPro" id="IPR036188">
    <property type="entry name" value="FAD/NAD-bd_sf"/>
</dbReference>
<evidence type="ECO:0000313" key="3">
    <source>
        <dbReference type="Proteomes" id="UP001176961"/>
    </source>
</evidence>
<feature type="domain" description="Amine oxidase" evidence="1">
    <location>
        <begin position="59"/>
        <end position="433"/>
    </location>
</feature>
<dbReference type="AlphaFoldDB" id="A0AA36GF05"/>
<evidence type="ECO:0000313" key="2">
    <source>
        <dbReference type="EMBL" id="CAJ0592027.1"/>
    </source>
</evidence>
<accession>A0AA36GF05</accession>
<name>A0AA36GF05_CYLNA</name>
<evidence type="ECO:0000259" key="1">
    <source>
        <dbReference type="Pfam" id="PF01593"/>
    </source>
</evidence>
<dbReference type="SUPFAM" id="SSF51905">
    <property type="entry name" value="FAD/NAD(P)-binding domain"/>
    <property type="match status" value="1"/>
</dbReference>
<comment type="caution">
    <text evidence="2">The sequence shown here is derived from an EMBL/GenBank/DDBJ whole genome shotgun (WGS) entry which is preliminary data.</text>
</comment>
<gene>
    <name evidence="2" type="ORF">CYNAS_LOCUS4010</name>
</gene>
<sequence length="501" mass="57993">MQIPFVDMVGKFPVCQAREQRIQLTLVPNRTHGVMNNDLPKKFVIIGSGPTALGAAYRLNELIENGEIPKSTEVLVVEKEDEVGGLARSVTDRRGFTWDLGVHVTGYSKYQKFTNVINRAVSHWNNVPRCVKAYMRHIVEDDDNVEINYVPYPVQDSIPYFPEEIKLQCLEEISSASTVKESAKNFDEFTLHTFGPTLQEIFIRPYNEKVWTVPMSEMNCVWVENRVPRTCIDDLKRRCRLTREELDAEEESKTKSMFRYPTDLRGIGELWRAIASEMPEHWFRLGDPVIRIDPEGKEVTLRSGGTATYDYLISTMPIVELGQLCGLCPKIDLRHSKVVLVGIGMRRPQPEFTEQLSWLYFPQPDIIFYRCTFLSNFNERLTPNAVLFWSVLVEIGMAVDEQVHEEAVIERTIKDLMEHGIIYPTSRIESRWIHVLPYGYPIPTLNRDEMLRSVHHKLEKEHIYSRGRFGSWRYEVANQDHSFTMGADVVDRILYGKQESI</sequence>
<keyword evidence="3" id="KW-1185">Reference proteome</keyword>
<proteinExistence type="predicted"/>
<reference evidence="2" key="1">
    <citation type="submission" date="2023-07" db="EMBL/GenBank/DDBJ databases">
        <authorList>
            <consortium name="CYATHOMIX"/>
        </authorList>
    </citation>
    <scope>NUCLEOTIDE SEQUENCE</scope>
    <source>
        <strain evidence="2">N/A</strain>
    </source>
</reference>
<organism evidence="2 3">
    <name type="scientific">Cylicocyclus nassatus</name>
    <name type="common">Nematode worm</name>
    <dbReference type="NCBI Taxonomy" id="53992"/>
    <lineage>
        <taxon>Eukaryota</taxon>
        <taxon>Metazoa</taxon>
        <taxon>Ecdysozoa</taxon>
        <taxon>Nematoda</taxon>
        <taxon>Chromadorea</taxon>
        <taxon>Rhabditida</taxon>
        <taxon>Rhabditina</taxon>
        <taxon>Rhabditomorpha</taxon>
        <taxon>Strongyloidea</taxon>
        <taxon>Strongylidae</taxon>
        <taxon>Cylicocyclus</taxon>
    </lineage>
</organism>
<dbReference type="InterPro" id="IPR002937">
    <property type="entry name" value="Amino_oxidase"/>
</dbReference>
<dbReference type="PANTHER" id="PTHR43734">
    <property type="entry name" value="PHYTOENE DESATURASE"/>
    <property type="match status" value="1"/>
</dbReference>
<dbReference type="EMBL" id="CATQJL010000001">
    <property type="protein sequence ID" value="CAJ0592027.1"/>
    <property type="molecule type" value="Genomic_DNA"/>
</dbReference>